<dbReference type="InterPro" id="IPR018168">
    <property type="entry name" value="Ubi_Hdrlase_CS"/>
</dbReference>
<dbReference type="SUPFAM" id="SSF51905">
    <property type="entry name" value="FAD/NAD(P)-binding domain"/>
    <property type="match status" value="1"/>
</dbReference>
<keyword evidence="4" id="KW-0285">Flavoprotein</keyword>
<comment type="similarity">
    <text evidence="3">Belongs to the UbiH/COQ6 family.</text>
</comment>
<evidence type="ECO:0000256" key="4">
    <source>
        <dbReference type="ARBA" id="ARBA00022630"/>
    </source>
</evidence>
<evidence type="ECO:0000256" key="8">
    <source>
        <dbReference type="ARBA" id="ARBA00065734"/>
    </source>
</evidence>
<dbReference type="InterPro" id="IPR036188">
    <property type="entry name" value="FAD/NAD-bd_sf"/>
</dbReference>
<dbReference type="PANTHER" id="PTHR43876:SF7">
    <property type="entry name" value="UBIQUINONE BIOSYNTHESIS MONOOXYGENASE COQ6, MITOCHONDRIAL"/>
    <property type="match status" value="1"/>
</dbReference>
<keyword evidence="5" id="KW-0274">FAD</keyword>
<evidence type="ECO:0000313" key="11">
    <source>
        <dbReference type="Proteomes" id="UP000652567"/>
    </source>
</evidence>
<comment type="cofactor">
    <cofactor evidence="1">
        <name>FAD</name>
        <dbReference type="ChEBI" id="CHEBI:57692"/>
    </cofactor>
</comment>
<dbReference type="EMBL" id="PRDL01000001">
    <property type="protein sequence ID" value="MBE8716148.1"/>
    <property type="molecule type" value="Genomic_DNA"/>
</dbReference>
<gene>
    <name evidence="10" type="ORF">C4F51_02995</name>
</gene>
<dbReference type="GO" id="GO:0004497">
    <property type="term" value="F:monooxygenase activity"/>
    <property type="evidence" value="ECO:0007669"/>
    <property type="project" value="UniProtKB-KW"/>
</dbReference>
<dbReference type="Proteomes" id="UP000652567">
    <property type="component" value="Unassembled WGS sequence"/>
</dbReference>
<dbReference type="NCBIfam" id="TIGR01988">
    <property type="entry name" value="Ubi-OHases"/>
    <property type="match status" value="1"/>
</dbReference>
<dbReference type="PROSITE" id="PS01304">
    <property type="entry name" value="UBIH"/>
    <property type="match status" value="1"/>
</dbReference>
<dbReference type="PANTHER" id="PTHR43876">
    <property type="entry name" value="UBIQUINONE BIOSYNTHESIS MONOOXYGENASE COQ6, MITOCHONDRIAL"/>
    <property type="match status" value="1"/>
</dbReference>
<comment type="subunit">
    <text evidence="8">Component of the Ubi complex metabolon, which regroups five ubiquinone biosynthesis proteins (UbiE, UbiF, UbiG, UbiH and UbiI) and two accessory factors (UbiK and the lipid-binding protein UbiJ).</text>
</comment>
<dbReference type="GO" id="GO:0071949">
    <property type="term" value="F:FAD binding"/>
    <property type="evidence" value="ECO:0007669"/>
    <property type="project" value="InterPro"/>
</dbReference>
<keyword evidence="7" id="KW-0503">Monooxygenase</keyword>
<proteinExistence type="inferred from homology"/>
<evidence type="ECO:0000256" key="2">
    <source>
        <dbReference type="ARBA" id="ARBA00004749"/>
    </source>
</evidence>
<dbReference type="GO" id="GO:0016705">
    <property type="term" value="F:oxidoreductase activity, acting on paired donors, with incorporation or reduction of molecular oxygen"/>
    <property type="evidence" value="ECO:0007669"/>
    <property type="project" value="InterPro"/>
</dbReference>
<keyword evidence="11" id="KW-1185">Reference proteome</keyword>
<accession>A0A928V1M6</accession>
<dbReference type="PRINTS" id="PR00420">
    <property type="entry name" value="RNGMNOXGNASE"/>
</dbReference>
<comment type="caution">
    <text evidence="10">The sequence shown here is derived from an EMBL/GenBank/DDBJ whole genome shotgun (WGS) entry which is preliminary data.</text>
</comment>
<organism evidence="10 11">
    <name type="scientific">Cellvibrio polysaccharolyticus</name>
    <dbReference type="NCBI Taxonomy" id="2082724"/>
    <lineage>
        <taxon>Bacteria</taxon>
        <taxon>Pseudomonadati</taxon>
        <taxon>Pseudomonadota</taxon>
        <taxon>Gammaproteobacteria</taxon>
        <taxon>Cellvibrionales</taxon>
        <taxon>Cellvibrionaceae</taxon>
        <taxon>Cellvibrio</taxon>
    </lineage>
</organism>
<protein>
    <submittedName>
        <fullName evidence="10">2-octaprenyl-3-methyl-6-methoxy-1,4-benzoquinol hydroxylase</fullName>
    </submittedName>
</protein>
<dbReference type="GO" id="GO:0110142">
    <property type="term" value="C:ubiquinone biosynthesis complex"/>
    <property type="evidence" value="ECO:0007669"/>
    <property type="project" value="UniProtKB-ARBA"/>
</dbReference>
<dbReference type="Gene3D" id="3.50.50.60">
    <property type="entry name" value="FAD/NAD(P)-binding domain"/>
    <property type="match status" value="2"/>
</dbReference>
<dbReference type="Pfam" id="PF01494">
    <property type="entry name" value="FAD_binding_3"/>
    <property type="match status" value="1"/>
</dbReference>
<name>A0A928V1M6_9GAMM</name>
<dbReference type="FunFam" id="3.50.50.60:FF:000021">
    <property type="entry name" value="Ubiquinone biosynthesis monooxygenase COQ6"/>
    <property type="match status" value="1"/>
</dbReference>
<dbReference type="GO" id="GO:0006744">
    <property type="term" value="P:ubiquinone biosynthetic process"/>
    <property type="evidence" value="ECO:0007669"/>
    <property type="project" value="InterPro"/>
</dbReference>
<dbReference type="InterPro" id="IPR051205">
    <property type="entry name" value="UbiH/COQ6_monooxygenase"/>
</dbReference>
<dbReference type="AlphaFoldDB" id="A0A928V1M6"/>
<evidence type="ECO:0000313" key="10">
    <source>
        <dbReference type="EMBL" id="MBE8716148.1"/>
    </source>
</evidence>
<dbReference type="InterPro" id="IPR002938">
    <property type="entry name" value="FAD-bd"/>
</dbReference>
<reference evidence="10" key="1">
    <citation type="submission" date="2018-07" db="EMBL/GenBank/DDBJ databases">
        <title>Genome assembly of strain Ka43.</title>
        <authorList>
            <person name="Kukolya J."/>
            <person name="Nagy I."/>
            <person name="Horvath B."/>
            <person name="Toth A."/>
        </authorList>
    </citation>
    <scope>NUCLEOTIDE SEQUENCE</scope>
    <source>
        <strain evidence="10">KB43</strain>
    </source>
</reference>
<sequence>MQPTYDVIIAGAGMNGAAMACAIARLPEAASLRIAVIDAAPAAADYQGDVFDPRVVALTPRSDQLLSLLDCWDNILNERACVYTDMAVWDGEGNAGIQFACDEVRLPYLGHIVENSVVVRALHAQMQACSNIEFLHPVRLVSLQKSDPTRGEAFTRITLDDGRELVTRLLIAADGAQSGVRDMAGFATREWDYQQQAIVTTVAVSQSHQFTAWQRFTSRGPLAFLPLRNGNNSRYCSIVWSADSDLATDLMALSDDAFCAALGRAFEYRLGEVQSVVERYCIPLRQRHAQQYFQPGIVLIGDAAHSIHPLAGQGVNLGFQDVVALAAEIERALQRGIPLQDLSILRRYQRQRLADNLTMMTAMEGFKRLFGQKSPGVTWLRNTGLRMFATVPLLKKFIVRQVTG</sequence>
<dbReference type="InterPro" id="IPR010971">
    <property type="entry name" value="UbiH/COQ6"/>
</dbReference>
<evidence type="ECO:0000256" key="5">
    <source>
        <dbReference type="ARBA" id="ARBA00022827"/>
    </source>
</evidence>
<evidence type="ECO:0000256" key="6">
    <source>
        <dbReference type="ARBA" id="ARBA00023002"/>
    </source>
</evidence>
<evidence type="ECO:0000256" key="1">
    <source>
        <dbReference type="ARBA" id="ARBA00001974"/>
    </source>
</evidence>
<evidence type="ECO:0000256" key="3">
    <source>
        <dbReference type="ARBA" id="ARBA00005349"/>
    </source>
</evidence>
<keyword evidence="6" id="KW-0560">Oxidoreductase</keyword>
<feature type="domain" description="FAD-binding" evidence="9">
    <location>
        <begin position="5"/>
        <end position="352"/>
    </location>
</feature>
<evidence type="ECO:0000256" key="7">
    <source>
        <dbReference type="ARBA" id="ARBA00023033"/>
    </source>
</evidence>
<dbReference type="RefSeq" id="WP_193907011.1">
    <property type="nucleotide sequence ID" value="NZ_PRDL01000001.1"/>
</dbReference>
<evidence type="ECO:0000259" key="9">
    <source>
        <dbReference type="Pfam" id="PF01494"/>
    </source>
</evidence>
<comment type="pathway">
    <text evidence="2">Cofactor biosynthesis; ubiquinone biosynthesis.</text>
</comment>